<keyword evidence="6" id="KW-1185">Reference proteome</keyword>
<dbReference type="PROSITE" id="PS51796">
    <property type="entry name" value="MSS4"/>
    <property type="match status" value="1"/>
</dbReference>
<evidence type="ECO:0000256" key="1">
    <source>
        <dbReference type="ARBA" id="ARBA00022448"/>
    </source>
</evidence>
<evidence type="ECO:0000256" key="4">
    <source>
        <dbReference type="SAM" id="MobiDB-lite"/>
    </source>
</evidence>
<dbReference type="GO" id="GO:0016020">
    <property type="term" value="C:membrane"/>
    <property type="evidence" value="ECO:0007669"/>
    <property type="project" value="TreeGrafter"/>
</dbReference>
<accession>A0A0J0XZP0</accession>
<reference evidence="5 6" key="1">
    <citation type="submission" date="2015-03" db="EMBL/GenBank/DDBJ databases">
        <title>Genomics and transcriptomics of the oil-accumulating basidiomycete yeast T. oleaginosus allow insights into substrate utilization and the diverse evolutionary trajectories of mating systems in fungi.</title>
        <authorList>
            <consortium name="DOE Joint Genome Institute"/>
            <person name="Kourist R."/>
            <person name="Kracht O."/>
            <person name="Bracharz F."/>
            <person name="Lipzen A."/>
            <person name="Nolan M."/>
            <person name="Ohm R."/>
            <person name="Grigoriev I."/>
            <person name="Sun S."/>
            <person name="Heitman J."/>
            <person name="Bruck T."/>
            <person name="Nowrousian M."/>
        </authorList>
    </citation>
    <scope>NUCLEOTIDE SEQUENCE [LARGE SCALE GENOMIC DNA]</scope>
    <source>
        <strain evidence="5 6">IBC0246</strain>
    </source>
</reference>
<sequence length="155" mass="16379">MAALAAAAQRPKPASTPFSELSKDALTTKGSFDGALINTRRLICPREGCGCVILRAKNSSWEECDGDILPHDSAAPFSPSAHAYWRVDGGPYTFENIGYSRNVDATLPSGAPGAGAGKVKWLICAECDMGPLGWSTEGGDSSWVAVERVRYGQDA</sequence>
<gene>
    <name evidence="5" type="ORF">CC85DRAFT_281615</name>
</gene>
<dbReference type="OrthoDB" id="30840at2759"/>
<dbReference type="Pfam" id="PF04421">
    <property type="entry name" value="Mss4"/>
    <property type="match status" value="1"/>
</dbReference>
<evidence type="ECO:0000313" key="6">
    <source>
        <dbReference type="Proteomes" id="UP000053611"/>
    </source>
</evidence>
<keyword evidence="1" id="KW-0813">Transport</keyword>
<dbReference type="GO" id="GO:0007264">
    <property type="term" value="P:small GTPase-mediated signal transduction"/>
    <property type="evidence" value="ECO:0007669"/>
    <property type="project" value="InterPro"/>
</dbReference>
<dbReference type="Gene3D" id="2.170.150.10">
    <property type="entry name" value="Metal Binding Protein, Guanine Nucleotide Exchange Factor, Chain A"/>
    <property type="match status" value="1"/>
</dbReference>
<dbReference type="GO" id="GO:0005829">
    <property type="term" value="C:cytosol"/>
    <property type="evidence" value="ECO:0007669"/>
    <property type="project" value="TreeGrafter"/>
</dbReference>
<dbReference type="InterPro" id="IPR011323">
    <property type="entry name" value="Mss4/transl-control_tumour"/>
</dbReference>
<name>A0A0J0XZP0_9TREE</name>
<dbReference type="STRING" id="879819.A0A0J0XZP0"/>
<dbReference type="RefSeq" id="XP_018282998.1">
    <property type="nucleotide sequence ID" value="XM_018421680.1"/>
</dbReference>
<dbReference type="PANTHER" id="PTHR13276">
    <property type="entry name" value="GUANINE NUCLEOTIDE EXCHANGE FACTOR MSS4"/>
    <property type="match status" value="1"/>
</dbReference>
<proteinExistence type="predicted"/>
<dbReference type="InterPro" id="IPR011057">
    <property type="entry name" value="Mss4-like_sf"/>
</dbReference>
<evidence type="ECO:0000256" key="2">
    <source>
        <dbReference type="ARBA" id="ARBA00022658"/>
    </source>
</evidence>
<feature type="region of interest" description="Disordered" evidence="4">
    <location>
        <begin position="1"/>
        <end position="20"/>
    </location>
</feature>
<dbReference type="SUPFAM" id="SSF51316">
    <property type="entry name" value="Mss4-like"/>
    <property type="match status" value="1"/>
</dbReference>
<dbReference type="GeneID" id="28982283"/>
<dbReference type="InterPro" id="IPR007515">
    <property type="entry name" value="Mss4"/>
</dbReference>
<dbReference type="PANTHER" id="PTHR13276:SF0">
    <property type="entry name" value="GUANINE NUCLEOTIDE EXCHANGE FACTOR MSS4"/>
    <property type="match status" value="1"/>
</dbReference>
<evidence type="ECO:0000313" key="5">
    <source>
        <dbReference type="EMBL" id="KLT46507.1"/>
    </source>
</evidence>
<protein>
    <submittedName>
        <fullName evidence="5">Mss4-like protein</fullName>
    </submittedName>
</protein>
<organism evidence="5 6">
    <name type="scientific">Cutaneotrichosporon oleaginosum</name>
    <dbReference type="NCBI Taxonomy" id="879819"/>
    <lineage>
        <taxon>Eukaryota</taxon>
        <taxon>Fungi</taxon>
        <taxon>Dikarya</taxon>
        <taxon>Basidiomycota</taxon>
        <taxon>Agaricomycotina</taxon>
        <taxon>Tremellomycetes</taxon>
        <taxon>Trichosporonales</taxon>
        <taxon>Trichosporonaceae</taxon>
        <taxon>Cutaneotrichosporon</taxon>
    </lineage>
</organism>
<dbReference type="GO" id="GO:0015031">
    <property type="term" value="P:protein transport"/>
    <property type="evidence" value="ECO:0007669"/>
    <property type="project" value="UniProtKB-KW"/>
</dbReference>
<dbReference type="GO" id="GO:0005085">
    <property type="term" value="F:guanyl-nucleotide exchange factor activity"/>
    <property type="evidence" value="ECO:0007669"/>
    <property type="project" value="UniProtKB-KW"/>
</dbReference>
<keyword evidence="3" id="KW-0653">Protein transport</keyword>
<dbReference type="EMBL" id="KQ087177">
    <property type="protein sequence ID" value="KLT46507.1"/>
    <property type="molecule type" value="Genomic_DNA"/>
</dbReference>
<dbReference type="GO" id="GO:0006892">
    <property type="term" value="P:post-Golgi vesicle-mediated transport"/>
    <property type="evidence" value="ECO:0007669"/>
    <property type="project" value="TreeGrafter"/>
</dbReference>
<dbReference type="GO" id="GO:0008270">
    <property type="term" value="F:zinc ion binding"/>
    <property type="evidence" value="ECO:0007669"/>
    <property type="project" value="TreeGrafter"/>
</dbReference>
<evidence type="ECO:0000256" key="3">
    <source>
        <dbReference type="ARBA" id="ARBA00022927"/>
    </source>
</evidence>
<dbReference type="Proteomes" id="UP000053611">
    <property type="component" value="Unassembled WGS sequence"/>
</dbReference>
<keyword evidence="2" id="KW-0344">Guanine-nucleotide releasing factor</keyword>
<dbReference type="AlphaFoldDB" id="A0A0J0XZP0"/>